<dbReference type="Gene3D" id="1.25.40.10">
    <property type="entry name" value="Tetratricopeptide repeat domain"/>
    <property type="match status" value="3"/>
</dbReference>
<keyword evidence="2" id="KW-0802">TPR repeat</keyword>
<evidence type="ECO:0000256" key="2">
    <source>
        <dbReference type="ARBA" id="ARBA00022803"/>
    </source>
</evidence>
<dbReference type="PANTHER" id="PTHR10271:SF0">
    <property type="entry name" value="INTERFERON-INDUCED PROTEIN WITH TETRATRICOPEPTIDE REPEATS 5"/>
    <property type="match status" value="1"/>
</dbReference>
<protein>
    <submittedName>
        <fullName evidence="5">Interferon-induced protein with tetratricopeptide repeats 1-like</fullName>
    </submittedName>
</protein>
<comment type="similarity">
    <text evidence="3">Belongs to the IFIT family.</text>
</comment>
<reference evidence="5" key="1">
    <citation type="submission" date="2025-08" db="UniProtKB">
        <authorList>
            <consortium name="RefSeq"/>
        </authorList>
    </citation>
    <scope>IDENTIFICATION</scope>
</reference>
<dbReference type="RefSeq" id="XP_015281517.1">
    <property type="nucleotide sequence ID" value="XM_015426031.1"/>
</dbReference>
<evidence type="ECO:0000256" key="1">
    <source>
        <dbReference type="ARBA" id="ARBA00022737"/>
    </source>
</evidence>
<sequence length="382" mass="45004">MRAYLQQLQGNYPEALDSLREAETRLQQDEPDNSRQLLLIYGNYAWIYYHLVNYQMVDYYLFGIFDICESLSSPEPYSVQIPEIHAQKGWSLLAFGFRNGEEATECFQTALRGDESNPDFQAGLAISVFASWTHSSKFHLWEKARRLLEQILCHHPQNYEVKVHLADLLERKDCQRSMELTMDVARNSLNPEDLRNAARLCKKNLLLRAIDILRRAITLAPRYHLLHYDLGLCYKTQLEGAAPEKREEILAAAIKSFQRAMETDPRSIFSRLELAQLYSEKTLLYAEEVYVNLMEELPTASKWCQQIIYLHWGDFLLHRKKLRWEALEMYEAGYLILGGHMEEWQLLRERLREMAKKFEEESKMDRAGAVRRILQLRPEFQK</sequence>
<accession>A0ABM1L6D0</accession>
<keyword evidence="1" id="KW-0677">Repeat</keyword>
<evidence type="ECO:0000313" key="5">
    <source>
        <dbReference type="RefSeq" id="XP_015281517.1"/>
    </source>
</evidence>
<gene>
    <name evidence="5" type="primary">LOC107122893</name>
</gene>
<dbReference type="SUPFAM" id="SSF48452">
    <property type="entry name" value="TPR-like"/>
    <property type="match status" value="2"/>
</dbReference>
<keyword evidence="4" id="KW-1185">Reference proteome</keyword>
<dbReference type="Proteomes" id="UP000694871">
    <property type="component" value="Unplaced"/>
</dbReference>
<dbReference type="InterPro" id="IPR011990">
    <property type="entry name" value="TPR-like_helical_dom_sf"/>
</dbReference>
<dbReference type="GeneID" id="107122893"/>
<evidence type="ECO:0000256" key="3">
    <source>
        <dbReference type="ARBA" id="ARBA00038336"/>
    </source>
</evidence>
<proteinExistence type="inferred from homology"/>
<evidence type="ECO:0000313" key="4">
    <source>
        <dbReference type="Proteomes" id="UP000694871"/>
    </source>
</evidence>
<organism evidence="4 5">
    <name type="scientific">Gekko japonicus</name>
    <name type="common">Schlegel's Japanese gecko</name>
    <dbReference type="NCBI Taxonomy" id="146911"/>
    <lineage>
        <taxon>Eukaryota</taxon>
        <taxon>Metazoa</taxon>
        <taxon>Chordata</taxon>
        <taxon>Craniata</taxon>
        <taxon>Vertebrata</taxon>
        <taxon>Euteleostomi</taxon>
        <taxon>Lepidosauria</taxon>
        <taxon>Squamata</taxon>
        <taxon>Bifurcata</taxon>
        <taxon>Gekkota</taxon>
        <taxon>Gekkonidae</taxon>
        <taxon>Gekkoninae</taxon>
        <taxon>Gekko</taxon>
    </lineage>
</organism>
<name>A0ABM1L6D0_GEKJA</name>
<dbReference type="PANTHER" id="PTHR10271">
    <property type="entry name" value="INTERFERON-INDUCED PROTEIN WITH TETRATRICOPEPTIDE REPEATS"/>
    <property type="match status" value="1"/>
</dbReference>